<proteinExistence type="inferred from homology"/>
<dbReference type="EMBL" id="JAJUOS010000004">
    <property type="protein sequence ID" value="MCE5973166.1"/>
    <property type="molecule type" value="Genomic_DNA"/>
</dbReference>
<feature type="domain" description="Glycosyltransferase 2-like" evidence="4">
    <location>
        <begin position="9"/>
        <end position="137"/>
    </location>
</feature>
<evidence type="ECO:0000256" key="2">
    <source>
        <dbReference type="ARBA" id="ARBA00022676"/>
    </source>
</evidence>
<dbReference type="InterPro" id="IPR001173">
    <property type="entry name" value="Glyco_trans_2-like"/>
</dbReference>
<gene>
    <name evidence="5" type="ORF">LZA78_06725</name>
</gene>
<dbReference type="Proteomes" id="UP001521181">
    <property type="component" value="Unassembled WGS sequence"/>
</dbReference>
<reference evidence="5 6" key="1">
    <citation type="submission" date="2021-12" db="EMBL/GenBank/DDBJ databases">
        <title>Sinirhodobacter sp. WL0062 is a bacterium isolated from seawater.</title>
        <authorList>
            <person name="Wang L."/>
            <person name="He W."/>
            <person name="Zhang D.-F."/>
        </authorList>
    </citation>
    <scope>NUCLEOTIDE SEQUENCE [LARGE SCALE GENOMIC DNA]</scope>
    <source>
        <strain evidence="5 6">WL0062</strain>
    </source>
</reference>
<comment type="similarity">
    <text evidence="1">Belongs to the glycosyltransferase 2 family.</text>
</comment>
<evidence type="ECO:0000313" key="6">
    <source>
        <dbReference type="Proteomes" id="UP001521181"/>
    </source>
</evidence>
<dbReference type="GO" id="GO:0016757">
    <property type="term" value="F:glycosyltransferase activity"/>
    <property type="evidence" value="ECO:0007669"/>
    <property type="project" value="UniProtKB-KW"/>
</dbReference>
<dbReference type="RefSeq" id="WP_233676170.1">
    <property type="nucleotide sequence ID" value="NZ_JAJUOS010000004.1"/>
</dbReference>
<dbReference type="PANTHER" id="PTHR43179:SF12">
    <property type="entry name" value="GALACTOFURANOSYLTRANSFERASE GLFT2"/>
    <property type="match status" value="1"/>
</dbReference>
<evidence type="ECO:0000256" key="3">
    <source>
        <dbReference type="ARBA" id="ARBA00022679"/>
    </source>
</evidence>
<dbReference type="Gene3D" id="3.90.550.10">
    <property type="entry name" value="Spore Coat Polysaccharide Biosynthesis Protein SpsA, Chain A"/>
    <property type="match status" value="1"/>
</dbReference>
<comment type="caution">
    <text evidence="5">The sequence shown here is derived from an EMBL/GenBank/DDBJ whole genome shotgun (WGS) entry which is preliminary data.</text>
</comment>
<dbReference type="Pfam" id="PF00535">
    <property type="entry name" value="Glycos_transf_2"/>
    <property type="match status" value="1"/>
</dbReference>
<evidence type="ECO:0000256" key="1">
    <source>
        <dbReference type="ARBA" id="ARBA00006739"/>
    </source>
</evidence>
<accession>A0ABS8YXJ0</accession>
<protein>
    <submittedName>
        <fullName evidence="5">Glycosyltransferase</fullName>
        <ecNumber evidence="5">2.4.-.-</ecNumber>
    </submittedName>
</protein>
<keyword evidence="2 5" id="KW-0328">Glycosyltransferase</keyword>
<dbReference type="SUPFAM" id="SSF53448">
    <property type="entry name" value="Nucleotide-diphospho-sugar transferases"/>
    <property type="match status" value="1"/>
</dbReference>
<name>A0ABS8YXJ0_9RHOB</name>
<organism evidence="5 6">
    <name type="scientific">Rhodobacter flavimaris</name>
    <dbReference type="NCBI Taxonomy" id="2907145"/>
    <lineage>
        <taxon>Bacteria</taxon>
        <taxon>Pseudomonadati</taxon>
        <taxon>Pseudomonadota</taxon>
        <taxon>Alphaproteobacteria</taxon>
        <taxon>Rhodobacterales</taxon>
        <taxon>Rhodobacter group</taxon>
        <taxon>Rhodobacter</taxon>
    </lineage>
</organism>
<dbReference type="InterPro" id="IPR029044">
    <property type="entry name" value="Nucleotide-diphossugar_trans"/>
</dbReference>
<dbReference type="PANTHER" id="PTHR43179">
    <property type="entry name" value="RHAMNOSYLTRANSFERASE WBBL"/>
    <property type="match status" value="1"/>
</dbReference>
<keyword evidence="3 5" id="KW-0808">Transferase</keyword>
<evidence type="ECO:0000313" key="5">
    <source>
        <dbReference type="EMBL" id="MCE5973166.1"/>
    </source>
</evidence>
<sequence>MTPTPVRASVIVVSRHRPDHLAICLRGLAQLDHPEFEVIVVADPEGLAIAEGLPVKRVAFDEANISVARNAGIATAAAPVIAFIDDDAVPEPAWLCRLTAPFADPRVVAAGGFVRGRNGISYQWKASQTDRLGISHALSVDEVQATLLPPPPNGAIRTEGTNCAFRRDAVATIGGFDTALRFFLDETELNLRLAETGGLTAIVPGAQVHHGFAASARRKADRTPTDLHEIGASSAVFWRKHAPAKAIPEARAALMEAQRARLENYVADGRMSRSEVGPLLHSLTEGLDAGEARAIEPLPAIGPSPDAFLPFPVGPRPRRIVAGRIWQARAKRAEAAGAVTQGAVVSLFLFAPSIRRHRVRFHPDGYWEQSGGLWGKSDRGQPAFFPWRFAARLRREIARIAPFRAR</sequence>
<keyword evidence="6" id="KW-1185">Reference proteome</keyword>
<dbReference type="EC" id="2.4.-.-" evidence="5"/>
<evidence type="ECO:0000259" key="4">
    <source>
        <dbReference type="Pfam" id="PF00535"/>
    </source>
</evidence>